<feature type="compositionally biased region" description="Polar residues" evidence="10">
    <location>
        <begin position="1"/>
        <end position="11"/>
    </location>
</feature>
<dbReference type="Proteomes" id="UP000000322">
    <property type="component" value="Chromosome"/>
</dbReference>
<evidence type="ECO:0000256" key="10">
    <source>
        <dbReference type="SAM" id="MobiDB-lite"/>
    </source>
</evidence>
<dbReference type="InterPro" id="IPR003439">
    <property type="entry name" value="ABC_transporter-like_ATP-bd"/>
</dbReference>
<name>D1BH81_SANKS</name>
<dbReference type="Pfam" id="PF08352">
    <property type="entry name" value="oligo_HPY"/>
    <property type="match status" value="1"/>
</dbReference>
<dbReference type="PROSITE" id="PS50893">
    <property type="entry name" value="ABC_TRANSPORTER_2"/>
    <property type="match status" value="1"/>
</dbReference>
<evidence type="ECO:0000259" key="11">
    <source>
        <dbReference type="PROSITE" id="PS50893"/>
    </source>
</evidence>
<proteinExistence type="inferred from homology"/>
<dbReference type="InterPro" id="IPR003593">
    <property type="entry name" value="AAA+_ATPase"/>
</dbReference>
<dbReference type="PROSITE" id="PS00211">
    <property type="entry name" value="ABC_TRANSPORTER_1"/>
    <property type="match status" value="1"/>
</dbReference>
<evidence type="ECO:0000256" key="9">
    <source>
        <dbReference type="ARBA" id="ARBA00023136"/>
    </source>
</evidence>
<evidence type="ECO:0000256" key="6">
    <source>
        <dbReference type="ARBA" id="ARBA00022741"/>
    </source>
</evidence>
<evidence type="ECO:0000256" key="7">
    <source>
        <dbReference type="ARBA" id="ARBA00022840"/>
    </source>
</evidence>
<dbReference type="Gene3D" id="3.40.50.300">
    <property type="entry name" value="P-loop containing nucleotide triphosphate hydrolases"/>
    <property type="match status" value="1"/>
</dbReference>
<organism evidence="12 13">
    <name type="scientific">Sanguibacter keddieii (strain ATCC 51767 / DSM 10542 / NCFB 3025 / ST-74)</name>
    <dbReference type="NCBI Taxonomy" id="446469"/>
    <lineage>
        <taxon>Bacteria</taxon>
        <taxon>Bacillati</taxon>
        <taxon>Actinomycetota</taxon>
        <taxon>Actinomycetes</taxon>
        <taxon>Micrococcales</taxon>
        <taxon>Sanguibacteraceae</taxon>
        <taxon>Sanguibacter</taxon>
    </lineage>
</organism>
<feature type="region of interest" description="Disordered" evidence="10">
    <location>
        <begin position="1"/>
        <end position="24"/>
    </location>
</feature>
<gene>
    <name evidence="12" type="ordered locus">Sked_18760</name>
</gene>
<dbReference type="GO" id="GO:0005524">
    <property type="term" value="F:ATP binding"/>
    <property type="evidence" value="ECO:0007669"/>
    <property type="project" value="UniProtKB-KW"/>
</dbReference>
<keyword evidence="3" id="KW-0813">Transport</keyword>
<evidence type="ECO:0000256" key="4">
    <source>
        <dbReference type="ARBA" id="ARBA00022475"/>
    </source>
</evidence>
<dbReference type="PANTHER" id="PTHR43297">
    <property type="entry name" value="OLIGOPEPTIDE TRANSPORT ATP-BINDING PROTEIN APPD"/>
    <property type="match status" value="1"/>
</dbReference>
<dbReference type="STRING" id="446469.Sked_18760"/>
<keyword evidence="4" id="KW-1003">Cell membrane</keyword>
<evidence type="ECO:0000256" key="3">
    <source>
        <dbReference type="ARBA" id="ARBA00022448"/>
    </source>
</evidence>
<evidence type="ECO:0000256" key="2">
    <source>
        <dbReference type="ARBA" id="ARBA00005417"/>
    </source>
</evidence>
<dbReference type="HOGENOM" id="CLU_000604_1_23_11"/>
<dbReference type="AlphaFoldDB" id="D1BH81"/>
<evidence type="ECO:0000256" key="1">
    <source>
        <dbReference type="ARBA" id="ARBA00004202"/>
    </source>
</evidence>
<sequence length="270" mass="28157">MSLFTRATTRQAPHGRGATTTSAAPGHALTVRGLTIASRTGTLVHGVDLDVPQGAAVGLVGESGSGKSLTLRSLIGLLPRGVEVTSGTVGVTGQLGMVFQDPSSALDPLVTVGSQVVEVCRHVRGMTRAAARQRAVELFTEVGIPDPEARLGSYPHELSGGQRQRVVLAVALAAEPDVLLCDEPTTALDVTVQAQVLALVERLRTDRGLTVVFVSHDLAVVSQVCSTVNVMQAGRIVESGPTERVVSAPEHPYTRTLLDAVLEIPEVEAG</sequence>
<dbReference type="GO" id="GO:0005886">
    <property type="term" value="C:plasma membrane"/>
    <property type="evidence" value="ECO:0007669"/>
    <property type="project" value="UniProtKB-SubCell"/>
</dbReference>
<dbReference type="SUPFAM" id="SSF52540">
    <property type="entry name" value="P-loop containing nucleoside triphosphate hydrolases"/>
    <property type="match status" value="1"/>
</dbReference>
<evidence type="ECO:0000256" key="8">
    <source>
        <dbReference type="ARBA" id="ARBA00022967"/>
    </source>
</evidence>
<dbReference type="InterPro" id="IPR050388">
    <property type="entry name" value="ABC_Ni/Peptide_Import"/>
</dbReference>
<dbReference type="KEGG" id="ske:Sked_18760"/>
<dbReference type="CDD" id="cd03257">
    <property type="entry name" value="ABC_NikE_OppD_transporters"/>
    <property type="match status" value="1"/>
</dbReference>
<dbReference type="eggNOG" id="COG0444">
    <property type="taxonomic scope" value="Bacteria"/>
</dbReference>
<accession>D1BH81</accession>
<dbReference type="InterPro" id="IPR017871">
    <property type="entry name" value="ABC_transporter-like_CS"/>
</dbReference>
<protein>
    <submittedName>
        <fullName evidence="12">ABC-type dipeptide/oligopeptide/nickel transport system, ATPase component</fullName>
    </submittedName>
</protein>
<keyword evidence="8" id="KW-1278">Translocase</keyword>
<feature type="domain" description="ABC transporter" evidence="11">
    <location>
        <begin position="29"/>
        <end position="258"/>
    </location>
</feature>
<keyword evidence="13" id="KW-1185">Reference proteome</keyword>
<dbReference type="GO" id="GO:0016887">
    <property type="term" value="F:ATP hydrolysis activity"/>
    <property type="evidence" value="ECO:0007669"/>
    <property type="project" value="InterPro"/>
</dbReference>
<keyword evidence="9" id="KW-0472">Membrane</keyword>
<dbReference type="InterPro" id="IPR013563">
    <property type="entry name" value="Oligopep_ABC_C"/>
</dbReference>
<dbReference type="SMART" id="SM00382">
    <property type="entry name" value="AAA"/>
    <property type="match status" value="1"/>
</dbReference>
<comment type="subcellular location">
    <subcellularLocation>
        <location evidence="1">Cell membrane</location>
        <topology evidence="1">Peripheral membrane protein</topology>
    </subcellularLocation>
</comment>
<dbReference type="RefSeq" id="WP_012866870.1">
    <property type="nucleotide sequence ID" value="NC_013521.1"/>
</dbReference>
<evidence type="ECO:0000313" key="13">
    <source>
        <dbReference type="Proteomes" id="UP000000322"/>
    </source>
</evidence>
<dbReference type="PANTHER" id="PTHR43297:SF14">
    <property type="entry name" value="ATPASE AAA-TYPE CORE DOMAIN-CONTAINING PROTEIN"/>
    <property type="match status" value="1"/>
</dbReference>
<keyword evidence="7" id="KW-0067">ATP-binding</keyword>
<dbReference type="GO" id="GO:0015833">
    <property type="term" value="P:peptide transport"/>
    <property type="evidence" value="ECO:0007669"/>
    <property type="project" value="InterPro"/>
</dbReference>
<dbReference type="Pfam" id="PF00005">
    <property type="entry name" value="ABC_tran"/>
    <property type="match status" value="1"/>
</dbReference>
<keyword evidence="6" id="KW-0547">Nucleotide-binding</keyword>
<dbReference type="EMBL" id="CP001819">
    <property type="protein sequence ID" value="ACZ21801.1"/>
    <property type="molecule type" value="Genomic_DNA"/>
</dbReference>
<comment type="similarity">
    <text evidence="2">Belongs to the ABC transporter superfamily.</text>
</comment>
<dbReference type="InterPro" id="IPR027417">
    <property type="entry name" value="P-loop_NTPase"/>
</dbReference>
<keyword evidence="5" id="KW-0997">Cell inner membrane</keyword>
<evidence type="ECO:0000256" key="5">
    <source>
        <dbReference type="ARBA" id="ARBA00022519"/>
    </source>
</evidence>
<evidence type="ECO:0000313" key="12">
    <source>
        <dbReference type="EMBL" id="ACZ21801.1"/>
    </source>
</evidence>
<reference evidence="12 13" key="1">
    <citation type="journal article" date="2009" name="Stand. Genomic Sci.">
        <title>Complete genome sequence of Sanguibacter keddieii type strain (ST-74).</title>
        <authorList>
            <person name="Ivanova N."/>
            <person name="Sikorski J."/>
            <person name="Sims D."/>
            <person name="Brettin T."/>
            <person name="Detter J.C."/>
            <person name="Han C."/>
            <person name="Lapidus A."/>
            <person name="Copeland A."/>
            <person name="Glavina Del Rio T."/>
            <person name="Nolan M."/>
            <person name="Chen F."/>
            <person name="Lucas S."/>
            <person name="Tice H."/>
            <person name="Cheng J.F."/>
            <person name="Bruce D."/>
            <person name="Goodwin L."/>
            <person name="Pitluck S."/>
            <person name="Pati A."/>
            <person name="Mavromatis K."/>
            <person name="Chen A."/>
            <person name="Palaniappan K."/>
            <person name="D'haeseleer P."/>
            <person name="Chain P."/>
            <person name="Bristow J."/>
            <person name="Eisen J.A."/>
            <person name="Markowitz V."/>
            <person name="Hugenholtz P."/>
            <person name="Goker M."/>
            <person name="Pukall R."/>
            <person name="Klenk H.P."/>
            <person name="Kyrpides N.C."/>
        </authorList>
    </citation>
    <scope>NUCLEOTIDE SEQUENCE [LARGE SCALE GENOMIC DNA]</scope>
    <source>
        <strain evidence="13">ATCC 51767 / DSM 10542 / NCFB 3025 / ST-74</strain>
    </source>
</reference>